<dbReference type="Proteomes" id="UP000613768">
    <property type="component" value="Unassembled WGS sequence"/>
</dbReference>
<organism evidence="2 3">
    <name type="scientific">Pseudomarimonas arenosa</name>
    <dbReference type="NCBI Taxonomy" id="2774145"/>
    <lineage>
        <taxon>Bacteria</taxon>
        <taxon>Pseudomonadati</taxon>
        <taxon>Pseudomonadota</taxon>
        <taxon>Gammaproteobacteria</taxon>
        <taxon>Lysobacterales</taxon>
        <taxon>Lysobacteraceae</taxon>
        <taxon>Pseudomarimonas</taxon>
    </lineage>
</organism>
<dbReference type="InterPro" id="IPR004323">
    <property type="entry name" value="Ion_tolerance_CutA"/>
</dbReference>
<gene>
    <name evidence="2" type="ORF">IFO71_19025</name>
</gene>
<keyword evidence="3" id="KW-1185">Reference proteome</keyword>
<comment type="similarity">
    <text evidence="1">Belongs to the CutA family.</text>
</comment>
<dbReference type="AlphaFoldDB" id="A0AAW3ZS01"/>
<name>A0AAW3ZS01_9GAMM</name>
<accession>A0AAW3ZS01</accession>
<evidence type="ECO:0000256" key="1">
    <source>
        <dbReference type="ARBA" id="ARBA00010169"/>
    </source>
</evidence>
<dbReference type="InterPro" id="IPR015867">
    <property type="entry name" value="N-reg_PII/ATP_PRibTrfase_C"/>
</dbReference>
<dbReference type="SUPFAM" id="SSF54913">
    <property type="entry name" value="GlnB-like"/>
    <property type="match status" value="1"/>
</dbReference>
<dbReference type="Pfam" id="PF03091">
    <property type="entry name" value="CutA1"/>
    <property type="match status" value="1"/>
</dbReference>
<proteinExistence type="inferred from homology"/>
<dbReference type="RefSeq" id="WP_192031265.1">
    <property type="nucleotide sequence ID" value="NZ_JACYTR010000067.1"/>
</dbReference>
<dbReference type="EMBL" id="JACYTR010000067">
    <property type="protein sequence ID" value="MBD8527844.1"/>
    <property type="molecule type" value="Genomic_DNA"/>
</dbReference>
<dbReference type="GO" id="GO:0010038">
    <property type="term" value="P:response to metal ion"/>
    <property type="evidence" value="ECO:0007669"/>
    <property type="project" value="InterPro"/>
</dbReference>
<comment type="caution">
    <text evidence="2">The sequence shown here is derived from an EMBL/GenBank/DDBJ whole genome shotgun (WGS) entry which is preliminary data.</text>
</comment>
<protein>
    <submittedName>
        <fullName evidence="2">Divalent-cation tolerance protein CutA</fullName>
    </submittedName>
</protein>
<dbReference type="InterPro" id="IPR011322">
    <property type="entry name" value="N-reg_PII-like_a/b"/>
</dbReference>
<sequence>MSDLRLYFCTCPDSASAERLAAALVEQGLAACVNLLPGIRSIYRWQGTIEQGEEVLLLIKSRDALFTELSAAVLRLHPYELPELIAVKVDSGLPAYLDWLRAETGRPD</sequence>
<reference evidence="2 3" key="1">
    <citation type="submission" date="2020-09" db="EMBL/GenBank/DDBJ databases">
        <title>Pseudoxanthomonas sp. CAU 1598 isolated from sand of Yaerae Beach.</title>
        <authorList>
            <person name="Kim W."/>
        </authorList>
    </citation>
    <scope>NUCLEOTIDE SEQUENCE [LARGE SCALE GENOMIC DNA]</scope>
    <source>
        <strain evidence="2 3">CAU 1598</strain>
    </source>
</reference>
<dbReference type="GO" id="GO:0005507">
    <property type="term" value="F:copper ion binding"/>
    <property type="evidence" value="ECO:0007669"/>
    <property type="project" value="TreeGrafter"/>
</dbReference>
<evidence type="ECO:0000313" key="2">
    <source>
        <dbReference type="EMBL" id="MBD8527844.1"/>
    </source>
</evidence>
<dbReference type="PANTHER" id="PTHR23419:SF8">
    <property type="entry name" value="FI09726P"/>
    <property type="match status" value="1"/>
</dbReference>
<dbReference type="PANTHER" id="PTHR23419">
    <property type="entry name" value="DIVALENT CATION TOLERANCE CUTA-RELATED"/>
    <property type="match status" value="1"/>
</dbReference>
<dbReference type="Gene3D" id="3.30.70.120">
    <property type="match status" value="1"/>
</dbReference>
<evidence type="ECO:0000313" key="3">
    <source>
        <dbReference type="Proteomes" id="UP000613768"/>
    </source>
</evidence>